<dbReference type="GO" id="GO:0005524">
    <property type="term" value="F:ATP binding"/>
    <property type="evidence" value="ECO:0007669"/>
    <property type="project" value="UniProtKB-UniRule"/>
</dbReference>
<evidence type="ECO:0000256" key="2">
    <source>
        <dbReference type="ARBA" id="ARBA00022741"/>
    </source>
</evidence>
<reference evidence="6 7" key="1">
    <citation type="journal article" date="2015" name="Nature">
        <title>rRNA introns, odd ribosomes, and small enigmatic genomes across a large radiation of phyla.</title>
        <authorList>
            <person name="Brown C.T."/>
            <person name="Hug L.A."/>
            <person name="Thomas B.C."/>
            <person name="Sharon I."/>
            <person name="Castelle C.J."/>
            <person name="Singh A."/>
            <person name="Wilkins M.J."/>
            <person name="Williams K.H."/>
            <person name="Banfield J.F."/>
        </authorList>
    </citation>
    <scope>NUCLEOTIDE SEQUENCE [LARGE SCALE GENOMIC DNA]</scope>
</reference>
<evidence type="ECO:0000313" key="7">
    <source>
        <dbReference type="Proteomes" id="UP000034799"/>
    </source>
</evidence>
<dbReference type="GO" id="GO:0046872">
    <property type="term" value="F:metal ion binding"/>
    <property type="evidence" value="ECO:0007669"/>
    <property type="project" value="InterPro"/>
</dbReference>
<dbReference type="Pfam" id="PF01071">
    <property type="entry name" value="GARS_A"/>
    <property type="match status" value="1"/>
</dbReference>
<feature type="domain" description="ATP-grasp" evidence="5">
    <location>
        <begin position="170"/>
        <end position="434"/>
    </location>
</feature>
<dbReference type="EMBL" id="LBWK01000001">
    <property type="protein sequence ID" value="KKR06393.1"/>
    <property type="molecule type" value="Genomic_DNA"/>
</dbReference>
<evidence type="ECO:0000256" key="4">
    <source>
        <dbReference type="PROSITE-ProRule" id="PRU00409"/>
    </source>
</evidence>
<evidence type="ECO:0000313" key="6">
    <source>
        <dbReference type="EMBL" id="KKR06393.1"/>
    </source>
</evidence>
<accession>A0A0G0MT99</accession>
<gene>
    <name evidence="6" type="ORF">UT34_C0001G0433</name>
</gene>
<comment type="caution">
    <text evidence="6">The sequence shown here is derived from an EMBL/GenBank/DDBJ whole genome shotgun (WGS) entry which is preliminary data.</text>
</comment>
<dbReference type="Gene3D" id="3.30.470.20">
    <property type="entry name" value="ATP-grasp fold, B domain"/>
    <property type="match status" value="1"/>
</dbReference>
<dbReference type="GO" id="GO:0016874">
    <property type="term" value="F:ligase activity"/>
    <property type="evidence" value="ECO:0007669"/>
    <property type="project" value="UniProtKB-KW"/>
</dbReference>
<evidence type="ECO:0000256" key="1">
    <source>
        <dbReference type="ARBA" id="ARBA00022598"/>
    </source>
</evidence>
<dbReference type="Proteomes" id="UP000034799">
    <property type="component" value="Unassembled WGS sequence"/>
</dbReference>
<keyword evidence="3 4" id="KW-0067">ATP-binding</keyword>
<keyword evidence="2 4" id="KW-0547">Nucleotide-binding</keyword>
<dbReference type="STRING" id="1619100.UT34_C0001G0433"/>
<protein>
    <submittedName>
        <fullName evidence="6">Cyanophycin synthetase</fullName>
    </submittedName>
</protein>
<dbReference type="SUPFAM" id="SSF56059">
    <property type="entry name" value="Glutathione synthetase ATP-binding domain-like"/>
    <property type="match status" value="1"/>
</dbReference>
<dbReference type="AlphaFoldDB" id="A0A0G0MT99"/>
<name>A0A0G0MT99_9BACT</name>
<keyword evidence="1" id="KW-0436">Ligase</keyword>
<sequence>MNVQVLQGINLENTITTIKITTDKTPRTELVDLVKDLHPVFMEEYSIEGNTISIQSKLPHFWKETAVALNNFSSNEWSFDLAKSYILGTVIKKQILSMSTIPILHAAHELGYETTQYFIEQGFTPENAASKFNRYYGIGIGQESEVTASIASSRDSHLAMMTQSDKWLTNIMLDRLKLPIAQWELINSEGHLKELHEKYRKPYVIKPVGLTGGNGVTTNINTFDQAQAAYETATKAINSRERAEFQKKIMIQQTVQGEDYRLLVIAGRLEIVTKRIPAFVTGDGAQTIEKLIAEINKDPRRDLANPTHILKPIIIDDQLTTYLKEQGLDINYVPKKDEKIYVRKVASMSQGGITEDFTDRVSNQIRYVVESLASSLHAYALGVDVICKDISKPLTQENGSIIECNTMPESYLNAFPVIGDQYPQIGKIVVKGLVGNKPFTKKIVYIGKDIKKLHAFLKTQTDASEKTGILSNGSIYINEEEINANLETWKALEAMKLNASLSTIAIHYESIDEVRESGLGFDRIDAILIDNKYESEDWTSKLEGYKNLGLINTIKTV</sequence>
<dbReference type="InterPro" id="IPR020561">
    <property type="entry name" value="PRibGlycinamid_synth_ATP-grasp"/>
</dbReference>
<organism evidence="6 7">
    <name type="scientific">candidate division WS6 bacterium GW2011_GWF2_39_15</name>
    <dbReference type="NCBI Taxonomy" id="1619100"/>
    <lineage>
        <taxon>Bacteria</taxon>
        <taxon>Candidatus Dojkabacteria</taxon>
    </lineage>
</organism>
<evidence type="ECO:0000259" key="5">
    <source>
        <dbReference type="PROSITE" id="PS50975"/>
    </source>
</evidence>
<evidence type="ECO:0000256" key="3">
    <source>
        <dbReference type="ARBA" id="ARBA00022840"/>
    </source>
</evidence>
<dbReference type="PROSITE" id="PS50975">
    <property type="entry name" value="ATP_GRASP"/>
    <property type="match status" value="1"/>
</dbReference>
<dbReference type="InterPro" id="IPR011761">
    <property type="entry name" value="ATP-grasp"/>
</dbReference>
<proteinExistence type="predicted"/>